<comment type="similarity">
    <text evidence="2">Belongs to the glycosyl hydrolase 20 family.</text>
</comment>
<evidence type="ECO:0000256" key="2">
    <source>
        <dbReference type="ARBA" id="ARBA00006285"/>
    </source>
</evidence>
<accession>W2TRG5</accession>
<dbReference type="PRINTS" id="PR00738">
    <property type="entry name" value="GLHYDRLASE20"/>
</dbReference>
<dbReference type="InterPro" id="IPR025705">
    <property type="entry name" value="Beta_hexosaminidase_sua/sub"/>
</dbReference>
<dbReference type="EMBL" id="KI657907">
    <property type="protein sequence ID" value="ETN84645.1"/>
    <property type="molecule type" value="Genomic_DNA"/>
</dbReference>
<dbReference type="GO" id="GO:0005764">
    <property type="term" value="C:lysosome"/>
    <property type="evidence" value="ECO:0007669"/>
    <property type="project" value="TreeGrafter"/>
</dbReference>
<comment type="catalytic activity">
    <reaction evidence="1">
        <text>Hydrolysis of terminal non-reducing N-acetyl-D-hexosamine residues in N-acetyl-beta-D-hexosaminides.</text>
        <dbReference type="EC" id="3.2.1.52"/>
    </reaction>
</comment>
<dbReference type="Proteomes" id="UP000053676">
    <property type="component" value="Unassembled WGS sequence"/>
</dbReference>
<dbReference type="InterPro" id="IPR017853">
    <property type="entry name" value="GH"/>
</dbReference>
<feature type="domain" description="Glycoside hydrolase family 20 catalytic" evidence="6">
    <location>
        <begin position="98"/>
        <end position="170"/>
    </location>
</feature>
<dbReference type="PANTHER" id="PTHR22600:SF21">
    <property type="entry name" value="BETA-HEXOSAMINIDASE A"/>
    <property type="match status" value="1"/>
</dbReference>
<dbReference type="AlphaFoldDB" id="W2TRG5"/>
<evidence type="ECO:0000256" key="1">
    <source>
        <dbReference type="ARBA" id="ARBA00001231"/>
    </source>
</evidence>
<proteinExistence type="inferred from homology"/>
<evidence type="ECO:0000256" key="3">
    <source>
        <dbReference type="ARBA" id="ARBA00012663"/>
    </source>
</evidence>
<evidence type="ECO:0000259" key="6">
    <source>
        <dbReference type="Pfam" id="PF00728"/>
    </source>
</evidence>
<evidence type="ECO:0000256" key="5">
    <source>
        <dbReference type="PIRSR" id="PIRSR625705-1"/>
    </source>
</evidence>
<keyword evidence="4" id="KW-0378">Hydrolase</keyword>
<dbReference type="EC" id="3.2.1.52" evidence="3"/>
<gene>
    <name evidence="7" type="ORF">NECAME_17065</name>
</gene>
<dbReference type="InterPro" id="IPR029018">
    <property type="entry name" value="Hex-like_dom2"/>
</dbReference>
<evidence type="ECO:0000313" key="7">
    <source>
        <dbReference type="EMBL" id="ETN84645.1"/>
    </source>
</evidence>
<dbReference type="Pfam" id="PF00728">
    <property type="entry name" value="Glyco_hydro_20"/>
    <property type="match status" value="1"/>
</dbReference>
<keyword evidence="8" id="KW-1185">Reference proteome</keyword>
<dbReference type="GO" id="GO:0005975">
    <property type="term" value="P:carbohydrate metabolic process"/>
    <property type="evidence" value="ECO:0007669"/>
    <property type="project" value="InterPro"/>
</dbReference>
<dbReference type="Gene3D" id="3.20.20.80">
    <property type="entry name" value="Glycosidases"/>
    <property type="match status" value="1"/>
</dbReference>
<reference evidence="8" key="1">
    <citation type="journal article" date="2014" name="Nat. Genet.">
        <title>Genome of the human hookworm Necator americanus.</title>
        <authorList>
            <person name="Tang Y.T."/>
            <person name="Gao X."/>
            <person name="Rosa B.A."/>
            <person name="Abubucker S."/>
            <person name="Hallsworth-Pepin K."/>
            <person name="Martin J."/>
            <person name="Tyagi R."/>
            <person name="Heizer E."/>
            <person name="Zhang X."/>
            <person name="Bhonagiri-Palsikar V."/>
            <person name="Minx P."/>
            <person name="Warren W.C."/>
            <person name="Wang Q."/>
            <person name="Zhan B."/>
            <person name="Hotez P.J."/>
            <person name="Sternberg P.W."/>
            <person name="Dougall A."/>
            <person name="Gaze S.T."/>
            <person name="Mulvenna J."/>
            <person name="Sotillo J."/>
            <person name="Ranganathan S."/>
            <person name="Rabelo E.M."/>
            <person name="Wilson R.K."/>
            <person name="Felgner P.L."/>
            <person name="Bethony J."/>
            <person name="Hawdon J.M."/>
            <person name="Gasser R.B."/>
            <person name="Loukas A."/>
            <person name="Mitreva M."/>
        </authorList>
    </citation>
    <scope>NUCLEOTIDE SEQUENCE [LARGE SCALE GENOMIC DNA]</scope>
</reference>
<evidence type="ECO:0000256" key="4">
    <source>
        <dbReference type="ARBA" id="ARBA00022801"/>
    </source>
</evidence>
<evidence type="ECO:0000313" key="8">
    <source>
        <dbReference type="Proteomes" id="UP000053676"/>
    </source>
</evidence>
<organism evidence="7 8">
    <name type="scientific">Necator americanus</name>
    <name type="common">Human hookworm</name>
    <dbReference type="NCBI Taxonomy" id="51031"/>
    <lineage>
        <taxon>Eukaryota</taxon>
        <taxon>Metazoa</taxon>
        <taxon>Ecdysozoa</taxon>
        <taxon>Nematoda</taxon>
        <taxon>Chromadorea</taxon>
        <taxon>Rhabditida</taxon>
        <taxon>Rhabditina</taxon>
        <taxon>Rhabditomorpha</taxon>
        <taxon>Strongyloidea</taxon>
        <taxon>Ancylostomatidae</taxon>
        <taxon>Bunostominae</taxon>
        <taxon>Necator</taxon>
    </lineage>
</organism>
<dbReference type="InterPro" id="IPR015883">
    <property type="entry name" value="Glyco_hydro_20_cat"/>
</dbReference>
<dbReference type="KEGG" id="nai:NECAME_17065"/>
<dbReference type="PANTHER" id="PTHR22600">
    <property type="entry name" value="BETA-HEXOSAMINIDASE"/>
    <property type="match status" value="1"/>
</dbReference>
<dbReference type="OrthoDB" id="428480at2759"/>
<dbReference type="GO" id="GO:0004563">
    <property type="term" value="F:beta-N-acetylhexosaminidase activity"/>
    <property type="evidence" value="ECO:0007669"/>
    <property type="project" value="UniProtKB-EC"/>
</dbReference>
<dbReference type="STRING" id="51031.W2TRG5"/>
<dbReference type="Gene3D" id="3.30.379.10">
    <property type="entry name" value="Chitobiase/beta-hexosaminidase domain 2-like"/>
    <property type="match status" value="1"/>
</dbReference>
<dbReference type="SUPFAM" id="SSF51445">
    <property type="entry name" value="(Trans)glycosidases"/>
    <property type="match status" value="1"/>
</dbReference>
<name>W2TRG5_NECAM</name>
<protein>
    <recommendedName>
        <fullName evidence="3">beta-N-acetylhexosaminidase</fullName>
        <ecNumber evidence="3">3.2.1.52</ecNumber>
    </recommendedName>
</protein>
<dbReference type="GO" id="GO:0030203">
    <property type="term" value="P:glycosaminoglycan metabolic process"/>
    <property type="evidence" value="ECO:0007669"/>
    <property type="project" value="TreeGrafter"/>
</dbReference>
<feature type="active site" description="Proton donor" evidence="5">
    <location>
        <position position="160"/>
    </location>
</feature>
<dbReference type="GO" id="GO:0016020">
    <property type="term" value="C:membrane"/>
    <property type="evidence" value="ECO:0007669"/>
    <property type="project" value="TreeGrafter"/>
</dbReference>
<dbReference type="GO" id="GO:0006689">
    <property type="term" value="P:ganglioside catabolic process"/>
    <property type="evidence" value="ECO:0007669"/>
    <property type="project" value="TreeGrafter"/>
</dbReference>
<sequence length="177" mass="20131">MLSAATTYSWYYGRDAPDRWSVGEIWPLPQKVKYGDANRTLSPDKIGFDLGDNKNCDVLWMNAENYLNKWMFPFPVTAKTKADDFLISVKVTSACPKGHTGSWRGQPELLTECFDSAGKPTNLPNLIDPSNEENFKFLEEFLNEVVETFPDEFLHLGGDEIEDFIVECWKVASVNSF</sequence>